<evidence type="ECO:0000313" key="1">
    <source>
        <dbReference type="EMBL" id="QCD94460.1"/>
    </source>
</evidence>
<dbReference type="EMBL" id="CP039349">
    <property type="protein sequence ID" value="QCD94460.1"/>
    <property type="molecule type" value="Genomic_DNA"/>
</dbReference>
<protein>
    <submittedName>
        <fullName evidence="1">Uncharacterized protein</fullName>
    </submittedName>
</protein>
<dbReference type="AlphaFoldDB" id="A0A4D6M0X4"/>
<proteinExistence type="predicted"/>
<sequence>MEGRRSDLEKEWTEKLQNVNPPEMDEIHMQCIYRVPSNIRNYNPNAYTPQVVSIGPYHHNSFETMEELKLKYVKGFLNRTRLSTKEFVAKIEEIENSNNIRSCYADPIKCNGDDFFNMILVDACFMIELFLRWHERSDWEGKDPLMLKPWMLLQIRNMMAYEHCHDSATKIITQYVAILDFLINTEKDVNILVDKKIIVNWLGDTDKVVTMISNLNSTVTMPEFCSHYFSVCNGLNKFYENPRNKYKAMLIHDYLNTPWKIASTVAAIVLLLLTLIQTVIEERIH</sequence>
<gene>
    <name evidence="1" type="ORF">DEO72_LG5g2544</name>
</gene>
<dbReference type="PANTHER" id="PTHR31170">
    <property type="entry name" value="BNAC04G53230D PROTEIN"/>
    <property type="match status" value="1"/>
</dbReference>
<reference evidence="1 2" key="1">
    <citation type="submission" date="2019-04" db="EMBL/GenBank/DDBJ databases">
        <title>An improved genome assembly and genetic linkage map for asparagus bean, Vigna unguiculata ssp. sesquipedialis.</title>
        <authorList>
            <person name="Xia Q."/>
            <person name="Zhang R."/>
            <person name="Dong Y."/>
        </authorList>
    </citation>
    <scope>NUCLEOTIDE SEQUENCE [LARGE SCALE GENOMIC DNA]</scope>
    <source>
        <tissue evidence="1">Leaf</tissue>
    </source>
</reference>
<keyword evidence="2" id="KW-1185">Reference proteome</keyword>
<accession>A0A4D6M0X4</accession>
<dbReference type="Proteomes" id="UP000501690">
    <property type="component" value="Linkage Group LG5"/>
</dbReference>
<dbReference type="PANTHER" id="PTHR31170:SF9">
    <property type="entry name" value="PROTEIN, PUTATIVE (DUF247)-RELATED"/>
    <property type="match status" value="1"/>
</dbReference>
<dbReference type="InterPro" id="IPR004158">
    <property type="entry name" value="DUF247_pln"/>
</dbReference>
<dbReference type="Pfam" id="PF03140">
    <property type="entry name" value="DUF247"/>
    <property type="match status" value="1"/>
</dbReference>
<name>A0A4D6M0X4_VIGUN</name>
<organism evidence="1 2">
    <name type="scientific">Vigna unguiculata</name>
    <name type="common">Cowpea</name>
    <dbReference type="NCBI Taxonomy" id="3917"/>
    <lineage>
        <taxon>Eukaryota</taxon>
        <taxon>Viridiplantae</taxon>
        <taxon>Streptophyta</taxon>
        <taxon>Embryophyta</taxon>
        <taxon>Tracheophyta</taxon>
        <taxon>Spermatophyta</taxon>
        <taxon>Magnoliopsida</taxon>
        <taxon>eudicotyledons</taxon>
        <taxon>Gunneridae</taxon>
        <taxon>Pentapetalae</taxon>
        <taxon>rosids</taxon>
        <taxon>fabids</taxon>
        <taxon>Fabales</taxon>
        <taxon>Fabaceae</taxon>
        <taxon>Papilionoideae</taxon>
        <taxon>50 kb inversion clade</taxon>
        <taxon>NPAAA clade</taxon>
        <taxon>indigoferoid/millettioid clade</taxon>
        <taxon>Phaseoleae</taxon>
        <taxon>Vigna</taxon>
    </lineage>
</organism>
<evidence type="ECO:0000313" key="2">
    <source>
        <dbReference type="Proteomes" id="UP000501690"/>
    </source>
</evidence>